<accession>A0A0F9NS09</accession>
<evidence type="ECO:0000313" key="1">
    <source>
        <dbReference type="EMBL" id="KKN14817.1"/>
    </source>
</evidence>
<dbReference type="EMBL" id="LAZR01003779">
    <property type="protein sequence ID" value="KKN14817.1"/>
    <property type="molecule type" value="Genomic_DNA"/>
</dbReference>
<reference evidence="1" key="1">
    <citation type="journal article" date="2015" name="Nature">
        <title>Complex archaea that bridge the gap between prokaryotes and eukaryotes.</title>
        <authorList>
            <person name="Spang A."/>
            <person name="Saw J.H."/>
            <person name="Jorgensen S.L."/>
            <person name="Zaremba-Niedzwiedzka K."/>
            <person name="Martijn J."/>
            <person name="Lind A.E."/>
            <person name="van Eijk R."/>
            <person name="Schleper C."/>
            <person name="Guy L."/>
            <person name="Ettema T.J."/>
        </authorList>
    </citation>
    <scope>NUCLEOTIDE SEQUENCE</scope>
</reference>
<dbReference type="AlphaFoldDB" id="A0A0F9NS09"/>
<comment type="caution">
    <text evidence="1">The sequence shown here is derived from an EMBL/GenBank/DDBJ whole genome shotgun (WGS) entry which is preliminary data.</text>
</comment>
<gene>
    <name evidence="1" type="ORF">LCGC14_0992260</name>
</gene>
<protein>
    <submittedName>
        <fullName evidence="1">Uncharacterized protein</fullName>
    </submittedName>
</protein>
<sequence>MPRTCNRTLKPFTNCPGCGIVHNINYVDIPQVVYYLMCNETKKEVILMNMFKKKQFDILQTKIKKVLNKLDHLNSDIGQAIPDLKRVWENELEPLLKERDKYIK</sequence>
<proteinExistence type="predicted"/>
<organism evidence="1">
    <name type="scientific">marine sediment metagenome</name>
    <dbReference type="NCBI Taxonomy" id="412755"/>
    <lineage>
        <taxon>unclassified sequences</taxon>
        <taxon>metagenomes</taxon>
        <taxon>ecological metagenomes</taxon>
    </lineage>
</organism>
<name>A0A0F9NS09_9ZZZZ</name>